<evidence type="ECO:0000256" key="4">
    <source>
        <dbReference type="ARBA" id="ARBA00022679"/>
    </source>
</evidence>
<dbReference type="CDD" id="cd00130">
    <property type="entry name" value="PAS"/>
    <property type="match status" value="1"/>
</dbReference>
<dbReference type="SUPFAM" id="SSF55785">
    <property type="entry name" value="PYP-like sensor domain (PAS domain)"/>
    <property type="match status" value="3"/>
</dbReference>
<organism evidence="8">
    <name type="scientific">marine sediment metagenome</name>
    <dbReference type="NCBI Taxonomy" id="412755"/>
    <lineage>
        <taxon>unclassified sequences</taxon>
        <taxon>metagenomes</taxon>
        <taxon>ecological metagenomes</taxon>
    </lineage>
</organism>
<accession>X1RHT0</accession>
<feature type="domain" description="PAS" evidence="6">
    <location>
        <begin position="47"/>
        <end position="119"/>
    </location>
</feature>
<dbReference type="PROSITE" id="PS50112">
    <property type="entry name" value="PAS"/>
    <property type="match status" value="1"/>
</dbReference>
<dbReference type="Gene3D" id="3.30.450.20">
    <property type="entry name" value="PAS domain"/>
    <property type="match status" value="3"/>
</dbReference>
<dbReference type="PANTHER" id="PTHR43304">
    <property type="entry name" value="PHYTOCHROME-LIKE PROTEIN CPH1"/>
    <property type="match status" value="1"/>
</dbReference>
<dbReference type="SMART" id="SM00086">
    <property type="entry name" value="PAC"/>
    <property type="match status" value="3"/>
</dbReference>
<dbReference type="InterPro" id="IPR000014">
    <property type="entry name" value="PAS"/>
</dbReference>
<keyword evidence="4" id="KW-0808">Transferase</keyword>
<evidence type="ECO:0000256" key="1">
    <source>
        <dbReference type="ARBA" id="ARBA00000085"/>
    </source>
</evidence>
<feature type="non-terminal residue" evidence="8">
    <location>
        <position position="1"/>
    </location>
</feature>
<keyword evidence="5" id="KW-0418">Kinase</keyword>
<evidence type="ECO:0000256" key="2">
    <source>
        <dbReference type="ARBA" id="ARBA00012438"/>
    </source>
</evidence>
<protein>
    <recommendedName>
        <fullName evidence="2">histidine kinase</fullName>
        <ecNumber evidence="2">2.7.13.3</ecNumber>
    </recommendedName>
</protein>
<dbReference type="PANTHER" id="PTHR43304:SF1">
    <property type="entry name" value="PAC DOMAIN-CONTAINING PROTEIN"/>
    <property type="match status" value="1"/>
</dbReference>
<dbReference type="InterPro" id="IPR000700">
    <property type="entry name" value="PAS-assoc_C"/>
</dbReference>
<reference evidence="8" key="1">
    <citation type="journal article" date="2014" name="Front. Microbiol.">
        <title>High frequency of phylogenetically diverse reductive dehalogenase-homologous genes in deep subseafloor sedimentary metagenomes.</title>
        <authorList>
            <person name="Kawai M."/>
            <person name="Futagami T."/>
            <person name="Toyoda A."/>
            <person name="Takaki Y."/>
            <person name="Nishi S."/>
            <person name="Hori S."/>
            <person name="Arai W."/>
            <person name="Tsubouchi T."/>
            <person name="Morono Y."/>
            <person name="Uchiyama I."/>
            <person name="Ito T."/>
            <person name="Fujiyama A."/>
            <person name="Inagaki F."/>
            <person name="Takami H."/>
        </authorList>
    </citation>
    <scope>NUCLEOTIDE SEQUENCE</scope>
    <source>
        <strain evidence="8">Expedition CK06-06</strain>
    </source>
</reference>
<evidence type="ECO:0000256" key="3">
    <source>
        <dbReference type="ARBA" id="ARBA00022553"/>
    </source>
</evidence>
<proteinExistence type="predicted"/>
<dbReference type="GO" id="GO:0004673">
    <property type="term" value="F:protein histidine kinase activity"/>
    <property type="evidence" value="ECO:0007669"/>
    <property type="project" value="UniProtKB-EC"/>
</dbReference>
<feature type="non-terminal residue" evidence="8">
    <location>
        <position position="312"/>
    </location>
</feature>
<dbReference type="Pfam" id="PF13188">
    <property type="entry name" value="PAS_8"/>
    <property type="match status" value="1"/>
</dbReference>
<dbReference type="Pfam" id="PF08447">
    <property type="entry name" value="PAS_3"/>
    <property type="match status" value="1"/>
</dbReference>
<dbReference type="AlphaFoldDB" id="X1RHT0"/>
<dbReference type="Pfam" id="PF13426">
    <property type="entry name" value="PAS_9"/>
    <property type="match status" value="1"/>
</dbReference>
<evidence type="ECO:0000313" key="8">
    <source>
        <dbReference type="EMBL" id="GAI80312.1"/>
    </source>
</evidence>
<dbReference type="InterPro" id="IPR035965">
    <property type="entry name" value="PAS-like_dom_sf"/>
</dbReference>
<feature type="domain" description="PAC" evidence="7">
    <location>
        <begin position="1"/>
        <end position="46"/>
    </location>
</feature>
<keyword evidence="3" id="KW-0597">Phosphoprotein</keyword>
<dbReference type="InterPro" id="IPR013655">
    <property type="entry name" value="PAS_fold_3"/>
</dbReference>
<dbReference type="EC" id="2.7.13.3" evidence="2"/>
<evidence type="ECO:0000259" key="6">
    <source>
        <dbReference type="PROSITE" id="PS50112"/>
    </source>
</evidence>
<comment type="catalytic activity">
    <reaction evidence="1">
        <text>ATP + protein L-histidine = ADP + protein N-phospho-L-histidine.</text>
        <dbReference type="EC" id="2.7.13.3"/>
    </reaction>
</comment>
<dbReference type="InterPro" id="IPR001610">
    <property type="entry name" value="PAC"/>
</dbReference>
<name>X1RHT0_9ZZZZ</name>
<sequence length="312" mass="36323">KRKDGSTFVCDFKVSPLSDKDGRVLGYIGIQRDITEQRRMEEALRESEERYRTVADFTYDWEYWLGPDGDLRYISPSCERMTGYRVDEFLRDRKLLNRIIHPDDYPVIAQHINGEVKSKEVLHADFRITSRSGEERWISHWCQPVYGNDGSWLGRRGSNRDITERKRVEETLQASEEGFRNIYEESPIGIELYDCDGRLLTVNRACLDIFGVSNIAEVQGFGLFDDPNITDEVKQRLRKMETVRYEAPFDFEKVKEHKLYDASKSGTIHLNVLITPLGVRGGKPLGGYLVQVQDITQRKRVEEELRIAEQNF</sequence>
<comment type="caution">
    <text evidence="8">The sequence shown here is derived from an EMBL/GenBank/DDBJ whole genome shotgun (WGS) entry which is preliminary data.</text>
</comment>
<gene>
    <name evidence="8" type="ORF">S12H4_18963</name>
</gene>
<evidence type="ECO:0000259" key="7">
    <source>
        <dbReference type="PROSITE" id="PS50113"/>
    </source>
</evidence>
<dbReference type="SMART" id="SM00091">
    <property type="entry name" value="PAS"/>
    <property type="match status" value="2"/>
</dbReference>
<dbReference type="NCBIfam" id="TIGR00229">
    <property type="entry name" value="sensory_box"/>
    <property type="match status" value="3"/>
</dbReference>
<dbReference type="PROSITE" id="PS50113">
    <property type="entry name" value="PAC"/>
    <property type="match status" value="2"/>
</dbReference>
<dbReference type="EMBL" id="BARW01009424">
    <property type="protein sequence ID" value="GAI80312.1"/>
    <property type="molecule type" value="Genomic_DNA"/>
</dbReference>
<feature type="domain" description="PAC" evidence="7">
    <location>
        <begin position="122"/>
        <end position="174"/>
    </location>
</feature>
<evidence type="ECO:0000256" key="5">
    <source>
        <dbReference type="ARBA" id="ARBA00022777"/>
    </source>
</evidence>
<dbReference type="InterPro" id="IPR052162">
    <property type="entry name" value="Sensor_kinase/Photoreceptor"/>
</dbReference>